<organism evidence="1">
    <name type="scientific">Ixodes ricinus</name>
    <name type="common">Common tick</name>
    <name type="synonym">Acarus ricinus</name>
    <dbReference type="NCBI Taxonomy" id="34613"/>
    <lineage>
        <taxon>Eukaryota</taxon>
        <taxon>Metazoa</taxon>
        <taxon>Ecdysozoa</taxon>
        <taxon>Arthropoda</taxon>
        <taxon>Chelicerata</taxon>
        <taxon>Arachnida</taxon>
        <taxon>Acari</taxon>
        <taxon>Parasitiformes</taxon>
        <taxon>Ixodida</taxon>
        <taxon>Ixodoidea</taxon>
        <taxon>Ixodidae</taxon>
        <taxon>Ixodinae</taxon>
        <taxon>Ixodes</taxon>
    </lineage>
</organism>
<sequence length="131" mass="15111">MGKDLTCKSYVVLFTCAVTRAAHLELVPDLSTRSFLFAFRRFVSRRGLCRVIYSDNALSFKRASKELTELWKTLRHPDVVSDFANAGIQWGLLSRETPIGRGRNFNEEGLSRRYSKGVFKKGYRKELYSYS</sequence>
<proteinExistence type="evidence at transcript level"/>
<accession>V5HBJ8</accession>
<dbReference type="InterPro" id="IPR012337">
    <property type="entry name" value="RNaseH-like_sf"/>
</dbReference>
<protein>
    <submittedName>
        <fullName evidence="1">Putative secreted protein</fullName>
    </submittedName>
</protein>
<dbReference type="AlphaFoldDB" id="V5HBJ8"/>
<dbReference type="PANTHER" id="PTHR47331">
    <property type="entry name" value="PHD-TYPE DOMAIN-CONTAINING PROTEIN"/>
    <property type="match status" value="1"/>
</dbReference>
<dbReference type="PANTHER" id="PTHR47331:SF1">
    <property type="entry name" value="GAG-LIKE PROTEIN"/>
    <property type="match status" value="1"/>
</dbReference>
<dbReference type="Gene3D" id="3.30.420.10">
    <property type="entry name" value="Ribonuclease H-like superfamily/Ribonuclease H"/>
    <property type="match status" value="1"/>
</dbReference>
<reference evidence="1" key="1">
    <citation type="journal article" date="2015" name="Sci. Rep.">
        <title>Tissue- and time-dependent transcription in Ixodes ricinus salivary glands and midguts when blood feeding on the vertebrate host.</title>
        <authorList>
            <person name="Kotsyfakis M."/>
            <person name="Schwarz A."/>
            <person name="Erhart J."/>
            <person name="Ribeiro J.M."/>
        </authorList>
    </citation>
    <scope>NUCLEOTIDE SEQUENCE</scope>
    <source>
        <tissue evidence="1">Salivary gland and midgut</tissue>
    </source>
</reference>
<dbReference type="GO" id="GO:0003676">
    <property type="term" value="F:nucleic acid binding"/>
    <property type="evidence" value="ECO:0007669"/>
    <property type="project" value="InterPro"/>
</dbReference>
<name>V5HBJ8_IXORI</name>
<dbReference type="InterPro" id="IPR036397">
    <property type="entry name" value="RNaseH_sf"/>
</dbReference>
<evidence type="ECO:0000313" key="1">
    <source>
        <dbReference type="EMBL" id="JAB72307.1"/>
    </source>
</evidence>
<feature type="non-terminal residue" evidence="1">
    <location>
        <position position="131"/>
    </location>
</feature>
<dbReference type="SUPFAM" id="SSF53098">
    <property type="entry name" value="Ribonuclease H-like"/>
    <property type="match status" value="1"/>
</dbReference>
<dbReference type="EMBL" id="GANP01012161">
    <property type="protein sequence ID" value="JAB72307.1"/>
    <property type="molecule type" value="mRNA"/>
</dbReference>